<organism evidence="6 7">
    <name type="scientific">Geodia barretti</name>
    <name type="common">Barrett's horny sponge</name>
    <dbReference type="NCBI Taxonomy" id="519541"/>
    <lineage>
        <taxon>Eukaryota</taxon>
        <taxon>Metazoa</taxon>
        <taxon>Porifera</taxon>
        <taxon>Demospongiae</taxon>
        <taxon>Heteroscleromorpha</taxon>
        <taxon>Tetractinellida</taxon>
        <taxon>Astrophorina</taxon>
        <taxon>Geodiidae</taxon>
        <taxon>Geodia</taxon>
    </lineage>
</organism>
<evidence type="ECO:0000256" key="1">
    <source>
        <dbReference type="ARBA" id="ARBA00004858"/>
    </source>
</evidence>
<dbReference type="InterPro" id="IPR011701">
    <property type="entry name" value="MFS"/>
</dbReference>
<accession>A0AA35RWG9</accession>
<protein>
    <recommendedName>
        <fullName evidence="4">Glycine amidinotransferase</fullName>
        <ecNumber evidence="4">2.1.4.1</ecNumber>
    </recommendedName>
    <alternativeName>
        <fullName evidence="4">L-arginine:glycine amidinotransferase</fullName>
    </alternativeName>
</protein>
<dbReference type="SUPFAM" id="SSF55909">
    <property type="entry name" value="Pentein"/>
    <property type="match status" value="1"/>
</dbReference>
<keyword evidence="7" id="KW-1185">Reference proteome</keyword>
<keyword evidence="4" id="KW-0999">Mitochondrion inner membrane</keyword>
<dbReference type="GO" id="GO:0022857">
    <property type="term" value="F:transmembrane transporter activity"/>
    <property type="evidence" value="ECO:0007669"/>
    <property type="project" value="InterPro"/>
</dbReference>
<dbReference type="Gene3D" id="3.75.10.10">
    <property type="entry name" value="L-arginine/glycine Amidinotransferase, Chain A"/>
    <property type="match status" value="1"/>
</dbReference>
<dbReference type="PANTHER" id="PTHR10488:SF1">
    <property type="entry name" value="GLYCINE AMIDINOTRANSFERASE, MITOCHONDRIAL"/>
    <property type="match status" value="1"/>
</dbReference>
<dbReference type="PANTHER" id="PTHR10488">
    <property type="entry name" value="GLYCINE AMIDINOTRANSFERASE, MITOCHONDRIAL"/>
    <property type="match status" value="1"/>
</dbReference>
<dbReference type="EMBL" id="CASHTH010001637">
    <property type="protein sequence ID" value="CAI8017511.1"/>
    <property type="molecule type" value="Genomic_DNA"/>
</dbReference>
<dbReference type="EC" id="2.1.4.1" evidence="4"/>
<evidence type="ECO:0000256" key="3">
    <source>
        <dbReference type="ARBA" id="ARBA00022679"/>
    </source>
</evidence>
<name>A0AA35RWG9_GEOBA</name>
<reference evidence="6" key="1">
    <citation type="submission" date="2023-03" db="EMBL/GenBank/DDBJ databases">
        <authorList>
            <person name="Steffen K."/>
            <person name="Cardenas P."/>
        </authorList>
    </citation>
    <scope>NUCLEOTIDE SEQUENCE</scope>
</reference>
<proteinExistence type="inferred from homology"/>
<feature type="transmembrane region" description="Helical" evidence="5">
    <location>
        <begin position="395"/>
        <end position="419"/>
    </location>
</feature>
<dbReference type="Gene3D" id="1.20.1250.20">
    <property type="entry name" value="MFS general substrate transporter like domains"/>
    <property type="match status" value="1"/>
</dbReference>
<dbReference type="SUPFAM" id="SSF103473">
    <property type="entry name" value="MFS general substrate transporter"/>
    <property type="match status" value="1"/>
</dbReference>
<keyword evidence="5" id="KW-1133">Transmembrane helix</keyword>
<gene>
    <name evidence="6" type="ORF">GBAR_LOCUS10623</name>
</gene>
<dbReference type="GO" id="GO:0005758">
    <property type="term" value="C:mitochondrial intermembrane space"/>
    <property type="evidence" value="ECO:0007669"/>
    <property type="project" value="TreeGrafter"/>
</dbReference>
<evidence type="ECO:0000256" key="2">
    <source>
        <dbReference type="ARBA" id="ARBA00006943"/>
    </source>
</evidence>
<keyword evidence="3 4" id="KW-0808">Transferase</keyword>
<dbReference type="Pfam" id="PF07690">
    <property type="entry name" value="MFS_1"/>
    <property type="match status" value="1"/>
</dbReference>
<comment type="pathway">
    <text evidence="1 4">Amine and polyamine biosynthesis; creatine biosynthesis; creatine from L-arginine and glycine: step 1/2.</text>
</comment>
<dbReference type="GO" id="GO:0005743">
    <property type="term" value="C:mitochondrial inner membrane"/>
    <property type="evidence" value="ECO:0007669"/>
    <property type="project" value="UniProtKB-SubCell"/>
</dbReference>
<dbReference type="Proteomes" id="UP001174909">
    <property type="component" value="Unassembled WGS sequence"/>
</dbReference>
<dbReference type="InterPro" id="IPR036259">
    <property type="entry name" value="MFS_trans_sf"/>
</dbReference>
<dbReference type="GO" id="GO:0006601">
    <property type="term" value="P:creatine biosynthetic process"/>
    <property type="evidence" value="ECO:0007669"/>
    <property type="project" value="UniProtKB-UniRule"/>
</dbReference>
<keyword evidence="4 5" id="KW-0472">Membrane</keyword>
<dbReference type="InterPro" id="IPR033195">
    <property type="entry name" value="AmidinoTrfase"/>
</dbReference>
<dbReference type="GO" id="GO:0015068">
    <property type="term" value="F:glycine amidinotransferase activity"/>
    <property type="evidence" value="ECO:0007669"/>
    <property type="project" value="UniProtKB-UniRule"/>
</dbReference>
<comment type="function">
    <text evidence="4">Catalyzes the biosynthesis of guanidinoacetate, the immediate precursor of creatine. Creatine plays a vital role in energy metabolism in muscle tissues. May play a role in embryonic and central nervous system development.</text>
</comment>
<comment type="subunit">
    <text evidence="4">Homodimer.</text>
</comment>
<comment type="subcellular location">
    <subcellularLocation>
        <location evidence="4">Mitochondrion inner membrane</location>
    </subcellularLocation>
</comment>
<comment type="caution">
    <text evidence="6">The sequence shown here is derived from an EMBL/GenBank/DDBJ whole genome shotgun (WGS) entry which is preliminary data.</text>
</comment>
<dbReference type="AlphaFoldDB" id="A0AA35RWG9"/>
<evidence type="ECO:0000256" key="5">
    <source>
        <dbReference type="SAM" id="Phobius"/>
    </source>
</evidence>
<keyword evidence="4" id="KW-0496">Mitochondrion</keyword>
<evidence type="ECO:0000313" key="6">
    <source>
        <dbReference type="EMBL" id="CAI8017511.1"/>
    </source>
</evidence>
<keyword evidence="5" id="KW-0812">Transmembrane</keyword>
<comment type="similarity">
    <text evidence="2 4">Belongs to the amidinotransferase family.</text>
</comment>
<evidence type="ECO:0000256" key="4">
    <source>
        <dbReference type="RuleBase" id="RU367092"/>
    </source>
</evidence>
<sequence length="604" mass="67788">MPRDILMVVGNEIIEAPMAWRSRFFEYRAYRSLLKEYFKCGAKWTTAPKPLMNDELYNSSFSMKDSSGPFVTTEYEPCFDAAHFMRAGKDLFVQRSHWMKRHLGEKYNIHVLSFDDQNPMHIDATFTPIGPGLVIVNPIRPCHQLSMFQKAGWKMVEAPEPVKPDVRPLWMGSKWLSMNVLMLDPKRVLVSSIEIPTQKMFEKLGIKCIKVSATTFKLILAMLTHLEGVSTVTQLMSAAEEILSPTSDTLSANISIVRGRVHLRVHAGARDPKENYNKLAPYAQCTYNRRHSYTRTVKYLPKFSMGTESLRLCQCLPCGGWVRSNTAAQTVDRELKHVLDNGVKEERDGESRWETLRRVLVAALLSTVLFIVSCAYSIVGSFFPIEAKEKGSNSLTTAIIIGASPLCLAILTPFIGYFLPKLGIKATLISGQALVVGAFVLMGFLGYMPSATWFVTFGILMRLTEGVGWAMAATTSYALLPSLFPISCCHTQWNTILWKWTGVYFGSTNWKFTCRATTGSRYGAPFWGLWEESLSLCSSHLLPCERNSSPTQVLLPLLIVFKLHSHLSFLMTQICNMVSSGTLTFMDAALAVYLHAEVGLNLLR</sequence>
<evidence type="ECO:0000313" key="7">
    <source>
        <dbReference type="Proteomes" id="UP001174909"/>
    </source>
</evidence>
<feature type="transmembrane region" description="Helical" evidence="5">
    <location>
        <begin position="359"/>
        <end position="383"/>
    </location>
</feature>
<feature type="transmembrane region" description="Helical" evidence="5">
    <location>
        <begin position="426"/>
        <end position="447"/>
    </location>
</feature>
<comment type="catalytic activity">
    <reaction evidence="4">
        <text>L-arginine + glycine = guanidinoacetate + L-ornithine</text>
        <dbReference type="Rhea" id="RHEA:13201"/>
        <dbReference type="ChEBI" id="CHEBI:32682"/>
        <dbReference type="ChEBI" id="CHEBI:46911"/>
        <dbReference type="ChEBI" id="CHEBI:57305"/>
        <dbReference type="ChEBI" id="CHEBI:57742"/>
        <dbReference type="EC" id="2.1.4.1"/>
    </reaction>
</comment>